<evidence type="ECO:0000313" key="2">
    <source>
        <dbReference type="Proteomes" id="UP000428333"/>
    </source>
</evidence>
<dbReference type="AlphaFoldDB" id="A0A6A4M8D6"/>
<gene>
    <name evidence="1" type="ORF">C3L33_05300</name>
</gene>
<comment type="caution">
    <text evidence="1">The sequence shown here is derived from an EMBL/GenBank/DDBJ whole genome shotgun (WGS) entry which is preliminary data.</text>
</comment>
<feature type="non-terminal residue" evidence="1">
    <location>
        <position position="1"/>
    </location>
</feature>
<proteinExistence type="predicted"/>
<name>A0A6A4M8D6_9ERIC</name>
<dbReference type="Proteomes" id="UP000428333">
    <property type="component" value="Linkage Group LG03"/>
</dbReference>
<dbReference type="EMBL" id="QEFC01000668">
    <property type="protein sequence ID" value="KAE9462788.1"/>
    <property type="molecule type" value="Genomic_DNA"/>
</dbReference>
<sequence>MAPKKMTLAACLKLHFNMAPKKRRLASLQWIQKEEEVHMGPVKARHPESEDIPTEFKGAIVEAAAAVVSLKSYHAGRTLSGANGSLTVLELGVLLCSVGVKPSGNQIHHLPVSLWTPTLRFQIVFIEEEGLAGESVGYLFVGSLRINF</sequence>
<protein>
    <submittedName>
        <fullName evidence="1">Uncharacterized protein</fullName>
    </submittedName>
</protein>
<keyword evidence="2" id="KW-1185">Reference proteome</keyword>
<reference evidence="1 2" key="1">
    <citation type="journal article" date="2019" name="Genome Biol. Evol.">
        <title>The Rhododendron genome and chromosomal organization provide insight into shared whole-genome duplications across the heath family (Ericaceae).</title>
        <authorList>
            <person name="Soza V.L."/>
            <person name="Lindsley D."/>
            <person name="Waalkes A."/>
            <person name="Ramage E."/>
            <person name="Patwardhan R.P."/>
            <person name="Burton J.N."/>
            <person name="Adey A."/>
            <person name="Kumar A."/>
            <person name="Qiu R."/>
            <person name="Shendure J."/>
            <person name="Hall B."/>
        </authorList>
    </citation>
    <scope>NUCLEOTIDE SEQUENCE [LARGE SCALE GENOMIC DNA]</scope>
    <source>
        <strain evidence="1">RSF 1966-606</strain>
    </source>
</reference>
<accession>A0A6A4M8D6</accession>
<organism evidence="1 2">
    <name type="scientific">Rhododendron williamsianum</name>
    <dbReference type="NCBI Taxonomy" id="262921"/>
    <lineage>
        <taxon>Eukaryota</taxon>
        <taxon>Viridiplantae</taxon>
        <taxon>Streptophyta</taxon>
        <taxon>Embryophyta</taxon>
        <taxon>Tracheophyta</taxon>
        <taxon>Spermatophyta</taxon>
        <taxon>Magnoliopsida</taxon>
        <taxon>eudicotyledons</taxon>
        <taxon>Gunneridae</taxon>
        <taxon>Pentapetalae</taxon>
        <taxon>asterids</taxon>
        <taxon>Ericales</taxon>
        <taxon>Ericaceae</taxon>
        <taxon>Ericoideae</taxon>
        <taxon>Rhodoreae</taxon>
        <taxon>Rhododendron</taxon>
    </lineage>
</organism>
<evidence type="ECO:0000313" key="1">
    <source>
        <dbReference type="EMBL" id="KAE9462788.1"/>
    </source>
</evidence>